<organism evidence="3 4">
    <name type="scientific">Vibrio xiamenensis</name>
    <dbReference type="NCBI Taxonomy" id="861298"/>
    <lineage>
        <taxon>Bacteria</taxon>
        <taxon>Pseudomonadati</taxon>
        <taxon>Pseudomonadota</taxon>
        <taxon>Gammaproteobacteria</taxon>
        <taxon>Vibrionales</taxon>
        <taxon>Vibrionaceae</taxon>
        <taxon>Vibrio</taxon>
    </lineage>
</organism>
<keyword evidence="3" id="KW-0378">Hydrolase</keyword>
<dbReference type="InterPro" id="IPR050190">
    <property type="entry name" value="UPF0213_domain"/>
</dbReference>
<comment type="similarity">
    <text evidence="1">Belongs to the UPF0213 family.</text>
</comment>
<evidence type="ECO:0000256" key="1">
    <source>
        <dbReference type="ARBA" id="ARBA00007435"/>
    </source>
</evidence>
<gene>
    <name evidence="3" type="ORF">SAMN04488136_1065</name>
</gene>
<dbReference type="InterPro" id="IPR035901">
    <property type="entry name" value="GIY-YIG_endonuc_sf"/>
</dbReference>
<name>A0A1G7YRH4_9VIBR</name>
<keyword evidence="3" id="KW-0540">Nuclease</keyword>
<evidence type="ECO:0000259" key="2">
    <source>
        <dbReference type="PROSITE" id="PS50164"/>
    </source>
</evidence>
<dbReference type="PANTHER" id="PTHR34477:SF1">
    <property type="entry name" value="UPF0213 PROTEIN YHBQ"/>
    <property type="match status" value="1"/>
</dbReference>
<dbReference type="GO" id="GO:0004519">
    <property type="term" value="F:endonuclease activity"/>
    <property type="evidence" value="ECO:0007669"/>
    <property type="project" value="UniProtKB-KW"/>
</dbReference>
<dbReference type="Proteomes" id="UP000198854">
    <property type="component" value="Unassembled WGS sequence"/>
</dbReference>
<proteinExistence type="inferred from homology"/>
<keyword evidence="3" id="KW-0255">Endonuclease</keyword>
<dbReference type="Gene3D" id="3.40.1440.10">
    <property type="entry name" value="GIY-YIG endonuclease"/>
    <property type="match status" value="1"/>
</dbReference>
<dbReference type="RefSeq" id="WP_093271127.1">
    <property type="nucleotide sequence ID" value="NZ_FNDD01000006.1"/>
</dbReference>
<dbReference type="OrthoDB" id="9797095at2"/>
<dbReference type="PROSITE" id="PS50164">
    <property type="entry name" value="GIY_YIG"/>
    <property type="match status" value="1"/>
</dbReference>
<feature type="domain" description="GIY-YIG" evidence="2">
    <location>
        <begin position="8"/>
        <end position="84"/>
    </location>
</feature>
<dbReference type="AlphaFoldDB" id="A0A1G7YRH4"/>
<dbReference type="STRING" id="861298.SAMN04488136_1065"/>
<keyword evidence="4" id="KW-1185">Reference proteome</keyword>
<reference evidence="4" key="1">
    <citation type="submission" date="2016-10" db="EMBL/GenBank/DDBJ databases">
        <authorList>
            <person name="Varghese N."/>
            <person name="Submissions S."/>
        </authorList>
    </citation>
    <scope>NUCLEOTIDE SEQUENCE [LARGE SCALE GENOMIC DNA]</scope>
    <source>
        <strain evidence="4">CGMCC 1.10228</strain>
    </source>
</reference>
<dbReference type="Pfam" id="PF01541">
    <property type="entry name" value="GIY-YIG"/>
    <property type="match status" value="1"/>
</dbReference>
<evidence type="ECO:0000313" key="4">
    <source>
        <dbReference type="Proteomes" id="UP000198854"/>
    </source>
</evidence>
<protein>
    <submittedName>
        <fullName evidence="3">Putative endonuclease</fullName>
    </submittedName>
</protein>
<accession>A0A1G7YRH4</accession>
<dbReference type="SUPFAM" id="SSF82771">
    <property type="entry name" value="GIY-YIG endonuclease"/>
    <property type="match status" value="1"/>
</dbReference>
<dbReference type="CDD" id="cd10456">
    <property type="entry name" value="GIY-YIG_UPF0213"/>
    <property type="match status" value="1"/>
</dbReference>
<sequence>MTDTAPKSEWFVYLVRTKYDALYCGITTDVERRFQQHQNGTGAKALRGRGPLTLAWSQPVVGGRSFASKLEHKLKKLPKKTKERLISEQLDWQDVICVKEG</sequence>
<evidence type="ECO:0000313" key="3">
    <source>
        <dbReference type="EMBL" id="SDG98977.1"/>
    </source>
</evidence>
<dbReference type="EMBL" id="FNDD01000006">
    <property type="protein sequence ID" value="SDG98977.1"/>
    <property type="molecule type" value="Genomic_DNA"/>
</dbReference>
<dbReference type="InterPro" id="IPR000305">
    <property type="entry name" value="GIY-YIG_endonuc"/>
</dbReference>
<dbReference type="PANTHER" id="PTHR34477">
    <property type="entry name" value="UPF0213 PROTEIN YHBQ"/>
    <property type="match status" value="1"/>
</dbReference>